<keyword evidence="2" id="KW-1185">Reference proteome</keyword>
<gene>
    <name evidence="1" type="ORF">ACJMK2_029279</name>
</gene>
<reference evidence="1 2" key="1">
    <citation type="submission" date="2024-11" db="EMBL/GenBank/DDBJ databases">
        <title>Chromosome-level genome assembly of the freshwater bivalve Anodonta woodiana.</title>
        <authorList>
            <person name="Chen X."/>
        </authorList>
    </citation>
    <scope>NUCLEOTIDE SEQUENCE [LARGE SCALE GENOMIC DNA]</scope>
    <source>
        <strain evidence="1">MN2024</strain>
        <tissue evidence="1">Gills</tissue>
    </source>
</reference>
<name>A0ABD3XBZ3_SINWO</name>
<sequence>MVFSKLKQLKPSMMTDFKTATVKAFQNEFIGNTTQRINIQSNGLQHRYENNADFAVQMYHLPSLAFVPVQDVVLSYEKLLSRVDFPLESHPVLDYFEDTWIGWWSCFDNINDDLPKTNNSCEGWHRSFSEFIVLQKEQGLNEATIEKSLAGNPIQPQKKR</sequence>
<comment type="caution">
    <text evidence="1">The sequence shown here is derived from an EMBL/GenBank/DDBJ whole genome shotgun (WGS) entry which is preliminary data.</text>
</comment>
<proteinExistence type="predicted"/>
<accession>A0ABD3XBZ3</accession>
<organism evidence="1 2">
    <name type="scientific">Sinanodonta woodiana</name>
    <name type="common">Chinese pond mussel</name>
    <name type="synonym">Anodonta woodiana</name>
    <dbReference type="NCBI Taxonomy" id="1069815"/>
    <lineage>
        <taxon>Eukaryota</taxon>
        <taxon>Metazoa</taxon>
        <taxon>Spiralia</taxon>
        <taxon>Lophotrochozoa</taxon>
        <taxon>Mollusca</taxon>
        <taxon>Bivalvia</taxon>
        <taxon>Autobranchia</taxon>
        <taxon>Heteroconchia</taxon>
        <taxon>Palaeoheterodonta</taxon>
        <taxon>Unionida</taxon>
        <taxon>Unionoidea</taxon>
        <taxon>Unionidae</taxon>
        <taxon>Unioninae</taxon>
        <taxon>Sinanodonta</taxon>
    </lineage>
</organism>
<dbReference type="AlphaFoldDB" id="A0ABD3XBZ3"/>
<dbReference type="EMBL" id="JBJQND010000003">
    <property type="protein sequence ID" value="KAL3882978.1"/>
    <property type="molecule type" value="Genomic_DNA"/>
</dbReference>
<dbReference type="Proteomes" id="UP001634394">
    <property type="component" value="Unassembled WGS sequence"/>
</dbReference>
<evidence type="ECO:0000313" key="2">
    <source>
        <dbReference type="Proteomes" id="UP001634394"/>
    </source>
</evidence>
<protein>
    <submittedName>
        <fullName evidence="1">Uncharacterized protein</fullName>
    </submittedName>
</protein>
<evidence type="ECO:0000313" key="1">
    <source>
        <dbReference type="EMBL" id="KAL3882978.1"/>
    </source>
</evidence>